<dbReference type="GeneID" id="66065594"/>
<sequence>MNTWRSWPACTAFRLCESEQALLGPFRRQYGLPQHRHVYVGAGDPQTIHTFKEWLRYILQGSWMEFRRDCLAKAGGVVADPDKRSTAEKAMDCVDNVGPDFGLYHPDKKNWTVQDHHVRFIMTVVLDGLLSNLWSSKDWDARGLEISKAVYEVLCFLKASYDTVEEERD</sequence>
<evidence type="ECO:0000313" key="2">
    <source>
        <dbReference type="Proteomes" id="UP000027002"/>
    </source>
</evidence>
<dbReference type="AlphaFoldDB" id="A0A8E5HS07"/>
<protein>
    <submittedName>
        <fullName evidence="1">Uncharacterized protein</fullName>
    </submittedName>
</protein>
<dbReference type="OrthoDB" id="4684492at2759"/>
<reference evidence="1" key="1">
    <citation type="submission" date="2020-03" db="EMBL/GenBank/DDBJ databases">
        <title>A mixture of massive structural variations and highly conserved coding sequences in Ustilaginoidea virens genome.</title>
        <authorList>
            <person name="Zhang K."/>
            <person name="Zhao Z."/>
            <person name="Zhang Z."/>
            <person name="Li Y."/>
            <person name="Hsiang T."/>
            <person name="Sun W."/>
        </authorList>
    </citation>
    <scope>NUCLEOTIDE SEQUENCE</scope>
    <source>
        <strain evidence="1">UV-8b</strain>
    </source>
</reference>
<dbReference type="EMBL" id="CP072756">
    <property type="protein sequence ID" value="QUC20575.1"/>
    <property type="molecule type" value="Genomic_DNA"/>
</dbReference>
<evidence type="ECO:0000313" key="1">
    <source>
        <dbReference type="EMBL" id="QUC20575.1"/>
    </source>
</evidence>
<dbReference type="Proteomes" id="UP000027002">
    <property type="component" value="Chromosome 4"/>
</dbReference>
<keyword evidence="2" id="KW-1185">Reference proteome</keyword>
<gene>
    <name evidence="1" type="ORF">UV8b_04816</name>
</gene>
<name>A0A8E5HS07_USTVR</name>
<dbReference type="KEGG" id="uvi:66065594"/>
<accession>A0A8E5HS07</accession>
<dbReference type="RefSeq" id="XP_042998248.1">
    <property type="nucleotide sequence ID" value="XM_043142314.1"/>
</dbReference>
<organism evidence="1 2">
    <name type="scientific">Ustilaginoidea virens</name>
    <name type="common">Rice false smut fungus</name>
    <name type="synonym">Villosiclava virens</name>
    <dbReference type="NCBI Taxonomy" id="1159556"/>
    <lineage>
        <taxon>Eukaryota</taxon>
        <taxon>Fungi</taxon>
        <taxon>Dikarya</taxon>
        <taxon>Ascomycota</taxon>
        <taxon>Pezizomycotina</taxon>
        <taxon>Sordariomycetes</taxon>
        <taxon>Hypocreomycetidae</taxon>
        <taxon>Hypocreales</taxon>
        <taxon>Clavicipitaceae</taxon>
        <taxon>Ustilaginoidea</taxon>
    </lineage>
</organism>
<proteinExistence type="predicted"/>